<reference evidence="3" key="1">
    <citation type="submission" date="2017-09" db="EMBL/GenBank/DDBJ databases">
        <title>Depth-based differentiation of microbial function through sediment-hosted aquifers and enrichment of novel symbionts in the deep terrestrial subsurface.</title>
        <authorList>
            <person name="Probst A.J."/>
            <person name="Ladd B."/>
            <person name="Jarett J.K."/>
            <person name="Geller-Mcgrath D.E."/>
            <person name="Sieber C.M.K."/>
            <person name="Emerson J.B."/>
            <person name="Anantharaman K."/>
            <person name="Thomas B.C."/>
            <person name="Malmstrom R."/>
            <person name="Stieglmeier M."/>
            <person name="Klingl A."/>
            <person name="Woyke T."/>
            <person name="Ryan C.M."/>
            <person name="Banfield J.F."/>
        </authorList>
    </citation>
    <scope>NUCLEOTIDE SEQUENCE [LARGE SCALE GENOMIC DNA]</scope>
</reference>
<evidence type="ECO:0000313" key="3">
    <source>
        <dbReference type="Proteomes" id="UP000230405"/>
    </source>
</evidence>
<accession>A0A2M7VFV4</accession>
<evidence type="ECO:0000256" key="1">
    <source>
        <dbReference type="SAM" id="Phobius"/>
    </source>
</evidence>
<comment type="caution">
    <text evidence="2">The sequence shown here is derived from an EMBL/GenBank/DDBJ whole genome shotgun (WGS) entry which is preliminary data.</text>
</comment>
<name>A0A2M7VFV4_9BACT</name>
<gene>
    <name evidence="2" type="ORF">COX77_01355</name>
</gene>
<sequence length="80" mass="9020">MINKKFILTQFFVLLVGVLFAWTNFTIELINWFQKKSCTLGCSAGLVNPFLTPCFYGAIFFLIAFCLSVAILQQSNGTKK</sequence>
<proteinExistence type="predicted"/>
<dbReference type="Proteomes" id="UP000230405">
    <property type="component" value="Unassembled WGS sequence"/>
</dbReference>
<organism evidence="2 3">
    <name type="scientific">Candidatus Komeilibacteria bacterium CG_4_10_14_0_2_um_filter_37_10</name>
    <dbReference type="NCBI Taxonomy" id="1974470"/>
    <lineage>
        <taxon>Bacteria</taxon>
        <taxon>Candidatus Komeiliibacteriota</taxon>
    </lineage>
</organism>
<keyword evidence="1" id="KW-0472">Membrane</keyword>
<dbReference type="EMBL" id="PFPO01000023">
    <property type="protein sequence ID" value="PIZ99522.1"/>
    <property type="molecule type" value="Genomic_DNA"/>
</dbReference>
<keyword evidence="1" id="KW-0812">Transmembrane</keyword>
<dbReference type="AlphaFoldDB" id="A0A2M7VFV4"/>
<protein>
    <recommendedName>
        <fullName evidence="4">Vitamin K epoxide reductase domain-containing protein</fullName>
    </recommendedName>
</protein>
<feature type="transmembrane region" description="Helical" evidence="1">
    <location>
        <begin position="50"/>
        <end position="72"/>
    </location>
</feature>
<evidence type="ECO:0000313" key="2">
    <source>
        <dbReference type="EMBL" id="PIZ99522.1"/>
    </source>
</evidence>
<keyword evidence="1" id="KW-1133">Transmembrane helix</keyword>
<evidence type="ECO:0008006" key="4">
    <source>
        <dbReference type="Google" id="ProtNLM"/>
    </source>
</evidence>